<keyword evidence="4 6" id="KW-0274">FAD</keyword>
<keyword evidence="3 6" id="KW-0285">Flavoprotein</keyword>
<dbReference type="PIRSF" id="PIRSF016578">
    <property type="entry name" value="HsaA"/>
    <property type="match status" value="1"/>
</dbReference>
<dbReference type="InterPro" id="IPR009075">
    <property type="entry name" value="AcylCo_DH/oxidase_C"/>
</dbReference>
<dbReference type="PANTHER" id="PTHR43884:SF12">
    <property type="entry name" value="ISOVALERYL-COA DEHYDROGENASE, MITOCHONDRIAL-RELATED"/>
    <property type="match status" value="1"/>
</dbReference>
<dbReference type="Pfam" id="PF02770">
    <property type="entry name" value="Acyl-CoA_dh_M"/>
    <property type="match status" value="1"/>
</dbReference>
<dbReference type="AlphaFoldDB" id="B9L2D8"/>
<protein>
    <submittedName>
        <fullName evidence="10">Acyl-CoA dehydrogenase</fullName>
        <ecNumber evidence="10">1.3.99.-</ecNumber>
    </submittedName>
</protein>
<dbReference type="Gene3D" id="1.10.540.10">
    <property type="entry name" value="Acyl-CoA dehydrogenase/oxidase, N-terminal domain"/>
    <property type="match status" value="1"/>
</dbReference>
<dbReference type="InterPro" id="IPR037069">
    <property type="entry name" value="AcylCoA_DH/ox_N_sf"/>
</dbReference>
<dbReference type="PROSITE" id="PS00073">
    <property type="entry name" value="ACYL_COA_DH_2"/>
    <property type="match status" value="1"/>
</dbReference>
<evidence type="ECO:0000259" key="7">
    <source>
        <dbReference type="Pfam" id="PF00441"/>
    </source>
</evidence>
<dbReference type="KEGG" id="tro:trd_1340"/>
<keyword evidence="5 6" id="KW-0560">Oxidoreductase</keyword>
<dbReference type="STRING" id="309801.trd_1340"/>
<evidence type="ECO:0000256" key="6">
    <source>
        <dbReference type="RuleBase" id="RU362125"/>
    </source>
</evidence>
<name>B9L2D8_THERP</name>
<dbReference type="PROSITE" id="PS00072">
    <property type="entry name" value="ACYL_COA_DH_1"/>
    <property type="match status" value="1"/>
</dbReference>
<dbReference type="SUPFAM" id="SSF47203">
    <property type="entry name" value="Acyl-CoA dehydrogenase C-terminal domain-like"/>
    <property type="match status" value="1"/>
</dbReference>
<evidence type="ECO:0000259" key="8">
    <source>
        <dbReference type="Pfam" id="PF02770"/>
    </source>
</evidence>
<dbReference type="SUPFAM" id="SSF56645">
    <property type="entry name" value="Acyl-CoA dehydrogenase NM domain-like"/>
    <property type="match status" value="1"/>
</dbReference>
<evidence type="ECO:0000256" key="3">
    <source>
        <dbReference type="ARBA" id="ARBA00022630"/>
    </source>
</evidence>
<evidence type="ECO:0000313" key="11">
    <source>
        <dbReference type="Proteomes" id="UP000000447"/>
    </source>
</evidence>
<dbReference type="InterPro" id="IPR006091">
    <property type="entry name" value="Acyl-CoA_Oxase/DH_mid-dom"/>
</dbReference>
<evidence type="ECO:0000259" key="9">
    <source>
        <dbReference type="Pfam" id="PF02771"/>
    </source>
</evidence>
<dbReference type="EC" id="1.3.99.-" evidence="10"/>
<feature type="domain" description="Acyl-CoA oxidase/dehydrogenase middle" evidence="8">
    <location>
        <begin position="137"/>
        <end position="231"/>
    </location>
</feature>
<proteinExistence type="inferred from homology"/>
<dbReference type="FunFam" id="2.40.110.10:FF:000001">
    <property type="entry name" value="Acyl-CoA dehydrogenase, mitochondrial"/>
    <property type="match status" value="1"/>
</dbReference>
<dbReference type="InterPro" id="IPR046373">
    <property type="entry name" value="Acyl-CoA_Oxase/DH_mid-dom_sf"/>
</dbReference>
<evidence type="ECO:0000313" key="10">
    <source>
        <dbReference type="EMBL" id="ACM05862.1"/>
    </source>
</evidence>
<accession>B9L2D8</accession>
<dbReference type="eggNOG" id="COG1960">
    <property type="taxonomic scope" value="Bacteria"/>
</dbReference>
<dbReference type="PANTHER" id="PTHR43884">
    <property type="entry name" value="ACYL-COA DEHYDROGENASE"/>
    <property type="match status" value="1"/>
</dbReference>
<organism evidence="10 11">
    <name type="scientific">Thermomicrobium roseum (strain ATCC 27502 / DSM 5159 / P-2)</name>
    <dbReference type="NCBI Taxonomy" id="309801"/>
    <lineage>
        <taxon>Bacteria</taxon>
        <taxon>Pseudomonadati</taxon>
        <taxon>Thermomicrobiota</taxon>
        <taxon>Thermomicrobia</taxon>
        <taxon>Thermomicrobiales</taxon>
        <taxon>Thermomicrobiaceae</taxon>
        <taxon>Thermomicrobium</taxon>
    </lineage>
</organism>
<gene>
    <name evidence="10" type="ordered locus">trd_1340</name>
</gene>
<feature type="domain" description="Acyl-CoA dehydrogenase/oxidase N-terminal" evidence="9">
    <location>
        <begin position="23"/>
        <end position="134"/>
    </location>
</feature>
<dbReference type="Gene3D" id="1.20.140.10">
    <property type="entry name" value="Butyryl-CoA Dehydrogenase, subunit A, domain 3"/>
    <property type="match status" value="1"/>
</dbReference>
<dbReference type="InterPro" id="IPR036250">
    <property type="entry name" value="AcylCo_DH-like_C"/>
</dbReference>
<dbReference type="InterPro" id="IPR009100">
    <property type="entry name" value="AcylCoA_DH/oxidase_NM_dom_sf"/>
</dbReference>
<dbReference type="Gene3D" id="2.40.110.10">
    <property type="entry name" value="Butyryl-CoA Dehydrogenase, subunit A, domain 2"/>
    <property type="match status" value="1"/>
</dbReference>
<comment type="similarity">
    <text evidence="2 6">Belongs to the acyl-CoA dehydrogenase family.</text>
</comment>
<evidence type="ECO:0000256" key="4">
    <source>
        <dbReference type="ARBA" id="ARBA00022827"/>
    </source>
</evidence>
<evidence type="ECO:0000256" key="5">
    <source>
        <dbReference type="ARBA" id="ARBA00023002"/>
    </source>
</evidence>
<dbReference type="GO" id="GO:0003995">
    <property type="term" value="F:acyl-CoA dehydrogenase activity"/>
    <property type="evidence" value="ECO:0007669"/>
    <property type="project" value="InterPro"/>
</dbReference>
<dbReference type="Pfam" id="PF02771">
    <property type="entry name" value="Acyl-CoA_dh_N"/>
    <property type="match status" value="1"/>
</dbReference>
<dbReference type="Proteomes" id="UP000000447">
    <property type="component" value="Chromosome"/>
</dbReference>
<dbReference type="HOGENOM" id="CLU_018204_3_5_0"/>
<keyword evidence="11" id="KW-1185">Reference proteome</keyword>
<dbReference type="InterPro" id="IPR006089">
    <property type="entry name" value="Acyl-CoA_DH_CS"/>
</dbReference>
<dbReference type="FunFam" id="1.20.140.10:FF:000011">
    <property type="entry name" value="Medium-chain specific acyl-CoA dehydrogenase, mitochondrial"/>
    <property type="match status" value="1"/>
</dbReference>
<sequence>MPEYTGGGAMLASREASVDFSLTAEQRELQERARRFAETVVKPVATYYDQEERHPHELIVRARAEGLTEITIPREYGGRGLGVLELVLVAEQLAWACAGFTAAACSSCLAGEPIVIAGSEEQKRRWLPRLAAGEYASFALTEPDAGSDVAALATRAERCGDVYVLNGHKRWIGNAPIASFFVVFAKTDPQAGHNGISVFVVERESTGIVTRPLRKLGQRAISNGEIEFHDVVVPANQRIGREGEGFAIAMQTLRRTRPMVAAFGAGIIRRCLDESLAYAQQRRTMGQPIIRHQAIGHKLADMQIRLEAARQLTYLAAWLADQGEDNTMAAAVAKAFAADSAMWAATEAVQVFGGNGYSPDYPVEKLFRDAKLLQIYEGTSEIQRNIIVRELVRRSRGKDRRPGEEPLE</sequence>
<feature type="domain" description="Acyl-CoA dehydrogenase/oxidase C-terminal" evidence="7">
    <location>
        <begin position="243"/>
        <end position="391"/>
    </location>
</feature>
<evidence type="ECO:0000256" key="1">
    <source>
        <dbReference type="ARBA" id="ARBA00001974"/>
    </source>
</evidence>
<reference evidence="10 11" key="1">
    <citation type="journal article" date="2009" name="PLoS ONE">
        <title>Complete genome sequence of the aerobic CO-oxidizing thermophile Thermomicrobium roseum.</title>
        <authorList>
            <person name="Wu D."/>
            <person name="Raymond J."/>
            <person name="Wu M."/>
            <person name="Chatterji S."/>
            <person name="Ren Q."/>
            <person name="Graham J.E."/>
            <person name="Bryant D.A."/>
            <person name="Robb F."/>
            <person name="Colman A."/>
            <person name="Tallon L.J."/>
            <person name="Badger J.H."/>
            <person name="Madupu R."/>
            <person name="Ward N.L."/>
            <person name="Eisen J.A."/>
        </authorList>
    </citation>
    <scope>NUCLEOTIDE SEQUENCE [LARGE SCALE GENOMIC DNA]</scope>
    <source>
        <strain evidence="11">ATCC 27502 / DSM 5159 / P-2</strain>
    </source>
</reference>
<dbReference type="InterPro" id="IPR013786">
    <property type="entry name" value="AcylCoA_DH/ox_N"/>
</dbReference>
<comment type="cofactor">
    <cofactor evidence="1 6">
        <name>FAD</name>
        <dbReference type="ChEBI" id="CHEBI:57692"/>
    </cofactor>
</comment>
<dbReference type="GO" id="GO:0050660">
    <property type="term" value="F:flavin adenine dinucleotide binding"/>
    <property type="evidence" value="ECO:0007669"/>
    <property type="project" value="InterPro"/>
</dbReference>
<dbReference type="Pfam" id="PF00441">
    <property type="entry name" value="Acyl-CoA_dh_1"/>
    <property type="match status" value="1"/>
</dbReference>
<dbReference type="EMBL" id="CP001275">
    <property type="protein sequence ID" value="ACM05862.1"/>
    <property type="molecule type" value="Genomic_DNA"/>
</dbReference>
<evidence type="ECO:0000256" key="2">
    <source>
        <dbReference type="ARBA" id="ARBA00009347"/>
    </source>
</evidence>